<name>A0A9W9NX32_PENCI</name>
<feature type="compositionally biased region" description="Polar residues" evidence="1">
    <location>
        <begin position="1419"/>
        <end position="1433"/>
    </location>
</feature>
<feature type="region of interest" description="Disordered" evidence="1">
    <location>
        <begin position="1524"/>
        <end position="1545"/>
    </location>
</feature>
<dbReference type="OrthoDB" id="10031156at2759"/>
<dbReference type="SUPFAM" id="SSF55874">
    <property type="entry name" value="ATPase domain of HSP90 chaperone/DNA topoisomerase II/histidine kinase"/>
    <property type="match status" value="1"/>
</dbReference>
<dbReference type="PANTHER" id="PTHR47839">
    <property type="entry name" value="DOMAIN PROTEIN, PUTATIVE (AFU_ORTHOLOGUE AFUA_6G04830)-RELATED"/>
    <property type="match status" value="1"/>
</dbReference>
<dbReference type="InterPro" id="IPR058210">
    <property type="entry name" value="SACS/Nov_dom"/>
</dbReference>
<accession>A0A9W9NX32</accession>
<feature type="compositionally biased region" description="Low complexity" evidence="1">
    <location>
        <begin position="1469"/>
        <end position="1478"/>
    </location>
</feature>
<dbReference type="InterPro" id="IPR022155">
    <property type="entry name" value="DUF3684"/>
</dbReference>
<gene>
    <name evidence="3" type="ORF">N7469_005966</name>
</gene>
<proteinExistence type="predicted"/>
<feature type="domain" description="Sacsin/Nov" evidence="2">
    <location>
        <begin position="32"/>
        <end position="153"/>
    </location>
</feature>
<dbReference type="Proteomes" id="UP001147733">
    <property type="component" value="Unassembled WGS sequence"/>
</dbReference>
<sequence length="1707" mass="189919">MAMNVDFNALKARTMGSGADEEAVTVDTRGLISKVLARYSGKWTVLREMIQNAADASASKVTIKFETLPSTTVPSPSSADPTALLKHTISNHTLRRLLISNNGLPFSDKDWARLKRIADGNPDETKIGAFGVGFYSVFDDCEEPFVSSGNQAMAFYWKGNGLYTRRLDLGETPNKDTTFVLDYRNDSSPIPSLMQLCQFLSSSLTFVALEEIELLLDDWSLLRLSKKTAPGVNVPIPRDIETRTADGLMKITGITQEIAQVDAAWMRIVEWNPNASLFRLDNLRDTTSSLRSFFSKFTGQGAPEKATNAQQAERPEEPSNMTTMVTATVFLHINTASIQPSISSSLSKELERATRKPPPKRATIAILTPSYDANIATGASASQSEILASILPTKSGRIFIGFPTQQTTGLNAHVSAPSVIPTVERESIDLNTRYISKWNLEMLRAVGVVCRIAWSAEMSTIKSKIAAKLPPSRSKIRKEDIVDVLPEAIHTANQFVFRESTPSSVLGQTIEDAFWMCNKNASIEILSTCGVIPSHQTRIAPKDLSFMDSIPALPDEFVNNSKEFVERLTSFGLVTEITVSDIKRELESSTLRSSQIVEFLTWLGRKTVSGQLDKQSVQSLLRVAVANDEDKEGQSTRLIIFADITSFLNPQRIPTDMPVPSLVMPFQYTKALSKQELEGLGWVEMHIVPWLLWLVNKAGDRAILGADQDITQNPSFAGQILPVLSKSWETLSPSGKQTVVNALQSQTVIPTKLGMKQPGQTYFASVRLFDDLPVVHGLNGVKEKVLVSLGVRKTVELGVIFDRLINNTESGDAKSAPARKWNHVDLIRYLTSVREDIPANDIQRLKSTSICTAESKKDAKATPGSRYKISELYEPKDSLRALGLPIIEWPGDQEKNSPRKDKALAYFITEYHTNGYDAFDIGAVTVPFLPVEGSESLSTPKKCFTDDGASLFGFSILQKRLHPHALKLGVKPHPPMSECLQILVRKPPASQKDARVIFKYLAGRVSDLHSQDIERVGNAPIIPIAIKDYSEKGPRTRLVAPRSCYLGEGEDYKDIFDFVDFGQEANLFLMAVGSRREPTKTEIARMLVKEPARVSSAFQSSEKYLMLLRTLAEHLPVLKKDKELFSEMKRARFLLASRDIPPQKQGGKAEKDLLDPEDDLDIREWSLSSAREIVVVDDFQSFNLFKEHIQAAPQEETLENFYVALGAIPLSTIVEEQARFGGVAVDQSLGVKLHKIILERTRLFLHDQPADTIQHGSRWLENSFSVQVVNSISLTRSLKGRRVSHTQKRNAIVARLSSNWGLCIYPGKYDLYEISQSLVHLILKRPKLHSTLTLEMLLKTDLLELRARGYNVERILRQKAQEARMAEDKRQKQLEEERRVLQEREAEWEAAQAQRAKEEPREETQPRSQNAMPGVFPESPNSKQPAAETQITPTEPPMPDRAPRGLFANLTKRFGLDGNRSGSNAGQIEQSQSLLPESSTPPPPPPPYTPTESQPPRPEQPVSVSSPHQLNRQLLSAVQACRPHGSSDVFSRPETNQISESKSYCDERPSHDLEFVATLPSGVNVLFVRTITDRSAFLANNRAGINIFASIILDCGSIFSMRADSLSIFYDPGGKTIAFNRAGSIFCNYFYFQQLHEQPLLQGSNANRTDAIVYWWVILCHELAHNLVGDHSSAHSYYTESFVAQYFPKVATKLASLNTVAATTPTP</sequence>
<comment type="caution">
    <text evidence="3">The sequence shown here is derived from an EMBL/GenBank/DDBJ whole genome shotgun (WGS) entry which is preliminary data.</text>
</comment>
<evidence type="ECO:0000313" key="3">
    <source>
        <dbReference type="EMBL" id="KAJ5231378.1"/>
    </source>
</evidence>
<dbReference type="NCBIfam" id="NF047352">
    <property type="entry name" value="P_loop_sacsin"/>
    <property type="match status" value="1"/>
</dbReference>
<dbReference type="RefSeq" id="XP_056500123.1">
    <property type="nucleotide sequence ID" value="XM_056644885.1"/>
</dbReference>
<feature type="compositionally biased region" description="Pro residues" evidence="1">
    <location>
        <begin position="1479"/>
        <end position="1499"/>
    </location>
</feature>
<protein>
    <recommendedName>
        <fullName evidence="2">Sacsin/Nov domain-containing protein</fullName>
    </recommendedName>
</protein>
<evidence type="ECO:0000259" key="2">
    <source>
        <dbReference type="Pfam" id="PF25794"/>
    </source>
</evidence>
<dbReference type="InterPro" id="IPR036890">
    <property type="entry name" value="HATPase_C_sf"/>
</dbReference>
<feature type="compositionally biased region" description="Polar residues" evidence="1">
    <location>
        <begin position="1533"/>
        <end position="1542"/>
    </location>
</feature>
<dbReference type="Pfam" id="PF25794">
    <property type="entry name" value="SACS"/>
    <property type="match status" value="1"/>
</dbReference>
<feature type="region of interest" description="Disordered" evidence="1">
    <location>
        <begin position="299"/>
        <end position="320"/>
    </location>
</feature>
<dbReference type="Pfam" id="PF12449">
    <property type="entry name" value="DUF3684"/>
    <property type="match status" value="1"/>
</dbReference>
<feature type="region of interest" description="Disordered" evidence="1">
    <location>
        <begin position="1385"/>
        <end position="1508"/>
    </location>
</feature>
<feature type="compositionally biased region" description="Basic and acidic residues" evidence="1">
    <location>
        <begin position="1395"/>
        <end position="1405"/>
    </location>
</feature>
<organism evidence="3 4">
    <name type="scientific">Penicillium citrinum</name>
    <dbReference type="NCBI Taxonomy" id="5077"/>
    <lineage>
        <taxon>Eukaryota</taxon>
        <taxon>Fungi</taxon>
        <taxon>Dikarya</taxon>
        <taxon>Ascomycota</taxon>
        <taxon>Pezizomycotina</taxon>
        <taxon>Eurotiomycetes</taxon>
        <taxon>Eurotiomycetidae</taxon>
        <taxon>Eurotiales</taxon>
        <taxon>Aspergillaceae</taxon>
        <taxon>Penicillium</taxon>
    </lineage>
</organism>
<keyword evidence="4" id="KW-1185">Reference proteome</keyword>
<reference evidence="3" key="1">
    <citation type="submission" date="2022-11" db="EMBL/GenBank/DDBJ databases">
        <authorList>
            <person name="Petersen C."/>
        </authorList>
    </citation>
    <scope>NUCLEOTIDE SEQUENCE</scope>
    <source>
        <strain evidence="3">IBT 23319</strain>
    </source>
</reference>
<dbReference type="Gene3D" id="3.30.565.10">
    <property type="entry name" value="Histidine kinase-like ATPase, C-terminal domain"/>
    <property type="match status" value="1"/>
</dbReference>
<evidence type="ECO:0000256" key="1">
    <source>
        <dbReference type="SAM" id="MobiDB-lite"/>
    </source>
</evidence>
<evidence type="ECO:0000313" key="4">
    <source>
        <dbReference type="Proteomes" id="UP001147733"/>
    </source>
</evidence>
<dbReference type="PANTHER" id="PTHR47839:SF1">
    <property type="entry name" value="DOMAIN PROTEIN, PUTATIVE (AFU_ORTHOLOGUE AFUA_6G04830)-RELATED"/>
    <property type="match status" value="1"/>
</dbReference>
<reference evidence="3" key="2">
    <citation type="journal article" date="2023" name="IMA Fungus">
        <title>Comparative genomic study of the Penicillium genus elucidates a diverse pangenome and 15 lateral gene transfer events.</title>
        <authorList>
            <person name="Petersen C."/>
            <person name="Sorensen T."/>
            <person name="Nielsen M.R."/>
            <person name="Sondergaard T.E."/>
            <person name="Sorensen J.L."/>
            <person name="Fitzpatrick D.A."/>
            <person name="Frisvad J.C."/>
            <person name="Nielsen K.L."/>
        </authorList>
    </citation>
    <scope>NUCLEOTIDE SEQUENCE</scope>
    <source>
        <strain evidence="3">IBT 23319</strain>
    </source>
</reference>
<dbReference type="GeneID" id="81384052"/>
<dbReference type="EMBL" id="JAPQKT010000005">
    <property type="protein sequence ID" value="KAJ5231378.1"/>
    <property type="molecule type" value="Genomic_DNA"/>
</dbReference>